<reference evidence="7" key="1">
    <citation type="submission" date="2020-04" db="EMBL/GenBank/DDBJ databases">
        <title>Genome Assembly and Annotation of Botryosphaeria dothidea sdau 11-99, a Latent Pathogen of Apple Fruit Ring Rot in China.</title>
        <authorList>
            <person name="Yu C."/>
            <person name="Diao Y."/>
            <person name="Lu Q."/>
            <person name="Zhao J."/>
            <person name="Cui S."/>
            <person name="Peng C."/>
            <person name="He B."/>
            <person name="Liu H."/>
        </authorList>
    </citation>
    <scope>NUCLEOTIDE SEQUENCE [LARGE SCALE GENOMIC DNA]</scope>
    <source>
        <strain evidence="7">Sdau11-99</strain>
    </source>
</reference>
<dbReference type="InterPro" id="IPR048395">
    <property type="entry name" value="Glyco_hydro_31_C"/>
</dbReference>
<dbReference type="Proteomes" id="UP000572817">
    <property type="component" value="Unassembled WGS sequence"/>
</dbReference>
<comment type="caution">
    <text evidence="7">The sequence shown here is derived from an EMBL/GenBank/DDBJ whole genome shotgun (WGS) entry which is preliminary data.</text>
</comment>
<organism evidence="7 8">
    <name type="scientific">Botryosphaeria dothidea</name>
    <dbReference type="NCBI Taxonomy" id="55169"/>
    <lineage>
        <taxon>Eukaryota</taxon>
        <taxon>Fungi</taxon>
        <taxon>Dikarya</taxon>
        <taxon>Ascomycota</taxon>
        <taxon>Pezizomycotina</taxon>
        <taxon>Dothideomycetes</taxon>
        <taxon>Dothideomycetes incertae sedis</taxon>
        <taxon>Botryosphaeriales</taxon>
        <taxon>Botryosphaeriaceae</taxon>
        <taxon>Botryosphaeria</taxon>
    </lineage>
</organism>
<evidence type="ECO:0000256" key="2">
    <source>
        <dbReference type="ARBA" id="ARBA00007806"/>
    </source>
</evidence>
<evidence type="ECO:0000259" key="5">
    <source>
        <dbReference type="Pfam" id="PF01055"/>
    </source>
</evidence>
<evidence type="ECO:0000256" key="1">
    <source>
        <dbReference type="ARBA" id="ARBA00001657"/>
    </source>
</evidence>
<dbReference type="GO" id="GO:0005975">
    <property type="term" value="P:carbohydrate metabolic process"/>
    <property type="evidence" value="ECO:0007669"/>
    <property type="project" value="InterPro"/>
</dbReference>
<proteinExistence type="inferred from homology"/>
<dbReference type="Gene3D" id="2.60.40.1760">
    <property type="entry name" value="glycosyl hydrolase (family 31)"/>
    <property type="match status" value="1"/>
</dbReference>
<evidence type="ECO:0000259" key="6">
    <source>
        <dbReference type="Pfam" id="PF21365"/>
    </source>
</evidence>
<dbReference type="InterPro" id="IPR011013">
    <property type="entry name" value="Gal_mutarotase_sf_dom"/>
</dbReference>
<keyword evidence="8" id="KW-1185">Reference proteome</keyword>
<evidence type="ECO:0000313" key="8">
    <source>
        <dbReference type="Proteomes" id="UP000572817"/>
    </source>
</evidence>
<dbReference type="PANTHER" id="PTHR22762:SF120">
    <property type="entry name" value="HETEROGLYCAN GLUCOSIDASE 1"/>
    <property type="match status" value="1"/>
</dbReference>
<comment type="similarity">
    <text evidence="2">Belongs to the glycosyl hydrolase 31 family.</text>
</comment>
<accession>A0A8H4J6S8</accession>
<dbReference type="InterPro" id="IPR013780">
    <property type="entry name" value="Glyco_hydro_b"/>
</dbReference>
<dbReference type="GO" id="GO:0004558">
    <property type="term" value="F:alpha-1,4-glucosidase activity"/>
    <property type="evidence" value="ECO:0007669"/>
    <property type="project" value="UniProtKB-EC"/>
</dbReference>
<keyword evidence="7" id="KW-0378">Hydrolase</keyword>
<dbReference type="PANTHER" id="PTHR22762">
    <property type="entry name" value="ALPHA-GLUCOSIDASE"/>
    <property type="match status" value="1"/>
</dbReference>
<dbReference type="GO" id="GO:0030246">
    <property type="term" value="F:carbohydrate binding"/>
    <property type="evidence" value="ECO:0007669"/>
    <property type="project" value="InterPro"/>
</dbReference>
<comment type="catalytic activity">
    <reaction evidence="1">
        <text>Hydrolysis of terminal, non-reducing (1-&gt;4)-linked alpha-D-glucose residues with release of alpha-D-glucose.</text>
        <dbReference type="EC" id="3.2.1.20"/>
    </reaction>
</comment>
<feature type="region of interest" description="Disordered" evidence="4">
    <location>
        <begin position="1"/>
        <end position="24"/>
    </location>
</feature>
<dbReference type="Gene3D" id="3.20.20.80">
    <property type="entry name" value="Glycosidases"/>
    <property type="match status" value="2"/>
</dbReference>
<protein>
    <recommendedName>
        <fullName evidence="3">alpha-glucosidase</fullName>
        <ecNumber evidence="3">3.2.1.20</ecNumber>
    </recommendedName>
</protein>
<dbReference type="EMBL" id="WWBZ02000001">
    <property type="protein sequence ID" value="KAF4314147.1"/>
    <property type="molecule type" value="Genomic_DNA"/>
</dbReference>
<dbReference type="SUPFAM" id="SSF74650">
    <property type="entry name" value="Galactose mutarotase-like"/>
    <property type="match status" value="1"/>
</dbReference>
<dbReference type="Pfam" id="PF01055">
    <property type="entry name" value="Glyco_hydro_31_2nd"/>
    <property type="match status" value="1"/>
</dbReference>
<dbReference type="EC" id="3.2.1.20" evidence="3"/>
<dbReference type="OrthoDB" id="10070917at2759"/>
<dbReference type="Pfam" id="PF21365">
    <property type="entry name" value="Glyco_hydro_31_3rd"/>
    <property type="match status" value="1"/>
</dbReference>
<dbReference type="SUPFAM" id="SSF51445">
    <property type="entry name" value="(Trans)glycosidases"/>
    <property type="match status" value="1"/>
</dbReference>
<evidence type="ECO:0000256" key="3">
    <source>
        <dbReference type="ARBA" id="ARBA00012741"/>
    </source>
</evidence>
<feature type="region of interest" description="Disordered" evidence="4">
    <location>
        <begin position="41"/>
        <end position="66"/>
    </location>
</feature>
<name>A0A8H4J6S8_9PEZI</name>
<gene>
    <name evidence="7" type="ORF">GTA08_BOTSDO01274</name>
</gene>
<dbReference type="AlphaFoldDB" id="A0A8H4J6S8"/>
<sequence>MPWDGRDITASTHDENHPKHRDPYRFIPADDFFEKELLSETQRPDSISFDPKDQRDATGKAPNPACGHGRVFRLSTGAVILIQFMRPLVWRIRFHPSYKEGHQFNDYNTRTIIRGDLSRMIEILDRAEGVDWSVQFDDSNPRYYVLKSVDGKGNPFVQLWIQRNPFRIIATRTIKTPSKLKMHVRDDEDSHLPIGAPAESGQAVIWKTKPKPLLYQDRATVLCVEKPDPARYMGFGEQGGKNLFKDNTYMNYFNFDNMRYYNVYGRGPFEDAEPLYHSEPYFIEVNGHPGYMSQLATFIDNYSQVCVDLGKTNTTQVRIATRFNSFQGIFIAGNEIGEVIRRYSSLIGRPRLMPRFVLGNHQGCYGYDRQYRVEETVQKYRDYGIPLDGMHIDVDVQRDYRTFTIDKWKFPEPEKMFLELRKKGVRCSTNITPVINSRPDAEYSTLNEGLANKHFVLDRRNIDPSAPNSWDQRYMQYGKSDLYYTRPFEQGQDEPDDPNDFNESFNRADEGRLFRGGVAYGNKQGCPGYYPNLNRKRTRDWWGKQYEYLFNTGLEFVWQDMTSPCMAQRYGDMKSWPFRLMLDSDGWPSDATANEQKTAIEIWSLYSYNLHKATFKGLNHLESRKGKRNFIIGRGSYAGAQRYAGLWTGDNASTWDFLQISVAQVIALGLAGVTIAGADVGGFESPEGNLTAFADPELLIRWYCAYSLLPWFRNHYSAKHTGKEDIDRGKKDFQEPYRYFEWYQSNSWKVAPNEHRVYQSVLPVTRYYIRLRYSLMQLMYDAMFENAVTGLPVARSLVVTDPLDGSLFSRHEWANQSQYMVRNDLLVAPALFKESDYQRRDIYLPSSNSWFQMNLRPHNDDNIGEALGLKVPGGSNISYDCRIASDDSQLPYVCPMYVREGAIIPQIQVRDFVPDRTRQELPPEPANPITINIYPGHSSRGTSKYSMYLDDGISRNSAPDDGYLFQQPTDTIDESQARSNNEYGDQAARSNFRRVDIEQDIYDLDNAESNHRRIKLFTYWKGSVGDVEDGERYDDAQVKRDVGDEYRLVIWHEAGTDMGKVSVNVVSDGTNDSRVRVVKDAGKNASMVWVPTEKNVTAEVEVAYG</sequence>
<dbReference type="CDD" id="cd14752">
    <property type="entry name" value="GH31_N"/>
    <property type="match status" value="1"/>
</dbReference>
<feature type="domain" description="Glycoside hydrolase family 31 TIM barrel" evidence="5">
    <location>
        <begin position="350"/>
        <end position="781"/>
    </location>
</feature>
<evidence type="ECO:0000313" key="7">
    <source>
        <dbReference type="EMBL" id="KAF4314147.1"/>
    </source>
</evidence>
<dbReference type="InterPro" id="IPR000322">
    <property type="entry name" value="Glyco_hydro_31_TIM"/>
</dbReference>
<dbReference type="Gene3D" id="2.60.40.1180">
    <property type="entry name" value="Golgi alpha-mannosidase II"/>
    <property type="match status" value="1"/>
</dbReference>
<feature type="domain" description="Glycosyl hydrolase family 31 C-terminal" evidence="6">
    <location>
        <begin position="790"/>
        <end position="904"/>
    </location>
</feature>
<dbReference type="InterPro" id="IPR017853">
    <property type="entry name" value="GH"/>
</dbReference>
<evidence type="ECO:0000256" key="4">
    <source>
        <dbReference type="SAM" id="MobiDB-lite"/>
    </source>
</evidence>